<organism evidence="6 7">
    <name type="scientific">Acer negundo</name>
    <name type="common">Box elder</name>
    <dbReference type="NCBI Taxonomy" id="4023"/>
    <lineage>
        <taxon>Eukaryota</taxon>
        <taxon>Viridiplantae</taxon>
        <taxon>Streptophyta</taxon>
        <taxon>Embryophyta</taxon>
        <taxon>Tracheophyta</taxon>
        <taxon>Spermatophyta</taxon>
        <taxon>Magnoliopsida</taxon>
        <taxon>eudicotyledons</taxon>
        <taxon>Gunneridae</taxon>
        <taxon>Pentapetalae</taxon>
        <taxon>rosids</taxon>
        <taxon>malvids</taxon>
        <taxon>Sapindales</taxon>
        <taxon>Sapindaceae</taxon>
        <taxon>Hippocastanoideae</taxon>
        <taxon>Acereae</taxon>
        <taxon>Acer</taxon>
    </lineage>
</organism>
<reference evidence="6" key="1">
    <citation type="journal article" date="2022" name="Plant J.">
        <title>Strategies of tolerance reflected in two North American maple genomes.</title>
        <authorList>
            <person name="McEvoy S.L."/>
            <person name="Sezen U.U."/>
            <person name="Trouern-Trend A."/>
            <person name="McMahon S.M."/>
            <person name="Schaberg P.G."/>
            <person name="Yang J."/>
            <person name="Wegrzyn J.L."/>
            <person name="Swenson N.G."/>
        </authorList>
    </citation>
    <scope>NUCLEOTIDE SEQUENCE</scope>
    <source>
        <strain evidence="6">91603</strain>
    </source>
</reference>
<dbReference type="Pfam" id="PF02365">
    <property type="entry name" value="NAM"/>
    <property type="match status" value="1"/>
</dbReference>
<dbReference type="EMBL" id="JAJSOW010000106">
    <property type="protein sequence ID" value="KAI9161085.1"/>
    <property type="molecule type" value="Genomic_DNA"/>
</dbReference>
<dbReference type="Gene3D" id="2.170.150.80">
    <property type="entry name" value="NAC domain"/>
    <property type="match status" value="1"/>
</dbReference>
<name>A0AAD5IE70_ACENE</name>
<dbReference type="PROSITE" id="PS51005">
    <property type="entry name" value="NAC"/>
    <property type="match status" value="1"/>
</dbReference>
<protein>
    <recommendedName>
        <fullName evidence="5">NAC domain-containing protein</fullName>
    </recommendedName>
</protein>
<sequence>MHYLFNKVHNNPLPSPTAVIDYDVYGDDNRARMRLLEESEEDYHYFFITRVERVIMTICGSWRCTSSIGQKIVLDGDDRRRDHIIGLKRSFNFGRWVMDEYRLDGCLLDPKNTVVLCRIKNDKPAGGAQHLQWQYALTKLLMHYIIIIYHRIIN</sequence>
<keyword evidence="3" id="KW-0804">Transcription</keyword>
<evidence type="ECO:0000256" key="1">
    <source>
        <dbReference type="ARBA" id="ARBA00023015"/>
    </source>
</evidence>
<evidence type="ECO:0000256" key="2">
    <source>
        <dbReference type="ARBA" id="ARBA00023125"/>
    </source>
</evidence>
<keyword evidence="2" id="KW-0238">DNA-binding</keyword>
<dbReference type="SUPFAM" id="SSF101941">
    <property type="entry name" value="NAC domain"/>
    <property type="match status" value="1"/>
</dbReference>
<evidence type="ECO:0000256" key="3">
    <source>
        <dbReference type="ARBA" id="ARBA00023163"/>
    </source>
</evidence>
<evidence type="ECO:0000259" key="5">
    <source>
        <dbReference type="PROSITE" id="PS51005"/>
    </source>
</evidence>
<proteinExistence type="predicted"/>
<keyword evidence="1" id="KW-0805">Transcription regulation</keyword>
<evidence type="ECO:0000313" key="6">
    <source>
        <dbReference type="EMBL" id="KAI9161085.1"/>
    </source>
</evidence>
<dbReference type="GO" id="GO:0003677">
    <property type="term" value="F:DNA binding"/>
    <property type="evidence" value="ECO:0007669"/>
    <property type="project" value="UniProtKB-KW"/>
</dbReference>
<gene>
    <name evidence="6" type="ORF">LWI28_014303</name>
</gene>
<reference evidence="6" key="2">
    <citation type="submission" date="2023-02" db="EMBL/GenBank/DDBJ databases">
        <authorList>
            <person name="Swenson N.G."/>
            <person name="Wegrzyn J.L."/>
            <person name="Mcevoy S.L."/>
        </authorList>
    </citation>
    <scope>NUCLEOTIDE SEQUENCE</scope>
    <source>
        <strain evidence="6">91603</strain>
        <tissue evidence="6">Leaf</tissue>
    </source>
</reference>
<dbReference type="GO" id="GO:0006355">
    <property type="term" value="P:regulation of DNA-templated transcription"/>
    <property type="evidence" value="ECO:0007669"/>
    <property type="project" value="InterPro"/>
</dbReference>
<dbReference type="AlphaFoldDB" id="A0AAD5IE70"/>
<accession>A0AAD5IE70</accession>
<keyword evidence="7" id="KW-1185">Reference proteome</keyword>
<evidence type="ECO:0000313" key="7">
    <source>
        <dbReference type="Proteomes" id="UP001064489"/>
    </source>
</evidence>
<keyword evidence="4" id="KW-0539">Nucleus</keyword>
<dbReference type="Proteomes" id="UP001064489">
    <property type="component" value="Chromosome 2"/>
</dbReference>
<feature type="domain" description="NAC" evidence="5">
    <location>
        <begin position="1"/>
        <end position="122"/>
    </location>
</feature>
<dbReference type="InterPro" id="IPR036093">
    <property type="entry name" value="NAC_dom_sf"/>
</dbReference>
<dbReference type="InterPro" id="IPR003441">
    <property type="entry name" value="NAC-dom"/>
</dbReference>
<comment type="caution">
    <text evidence="6">The sequence shown here is derived from an EMBL/GenBank/DDBJ whole genome shotgun (WGS) entry which is preliminary data.</text>
</comment>
<evidence type="ECO:0000256" key="4">
    <source>
        <dbReference type="ARBA" id="ARBA00023242"/>
    </source>
</evidence>